<gene>
    <name evidence="1" type="ORF">BN159_0099</name>
</gene>
<keyword evidence="2" id="KW-1185">Reference proteome</keyword>
<evidence type="ECO:0000313" key="2">
    <source>
        <dbReference type="Proteomes" id="UP000008043"/>
    </source>
</evidence>
<accession>K4QU79</accession>
<dbReference type="Proteomes" id="UP000008043">
    <property type="component" value="Chromosome"/>
</dbReference>
<dbReference type="AlphaFoldDB" id="K4QU79"/>
<evidence type="ECO:0000313" key="1">
    <source>
        <dbReference type="EMBL" id="CCK24478.1"/>
    </source>
</evidence>
<sequence>MLTELEEKLDGLEWEEARAAAAEYIGLPGPLPAPALRRAMVEDRYCLVLLAFRGNLPRLQELVNHPDNRAYELPEDLTPTAATANRSTPGLVIEAGKALNRWATAGFRTVDPETYERRTAACAGCPELTEPPVKWVYKVIMATASDDRVCGACGCVASRKARLVTERCPRRDPSRPELSRWGDPFAA</sequence>
<proteinExistence type="predicted"/>
<dbReference type="RefSeq" id="WP_015654883.1">
    <property type="nucleotide sequence ID" value="NC_020504.1"/>
</dbReference>
<organism evidence="1 2">
    <name type="scientific">Streptomyces davaonensis (strain DSM 101723 / JCM 4913 / KCC S-0913 / 768)</name>
    <dbReference type="NCBI Taxonomy" id="1214101"/>
    <lineage>
        <taxon>Bacteria</taxon>
        <taxon>Bacillati</taxon>
        <taxon>Actinomycetota</taxon>
        <taxon>Actinomycetes</taxon>
        <taxon>Kitasatosporales</taxon>
        <taxon>Streptomycetaceae</taxon>
        <taxon>Streptomyces</taxon>
    </lineage>
</organism>
<dbReference type="EMBL" id="HE971709">
    <property type="protein sequence ID" value="CCK24478.1"/>
    <property type="molecule type" value="Genomic_DNA"/>
</dbReference>
<dbReference type="STRING" id="1214101.BN159_0099"/>
<name>K4QU79_STRDJ</name>
<dbReference type="eggNOG" id="ENOG50335QZ">
    <property type="taxonomic scope" value="Bacteria"/>
</dbReference>
<reference evidence="1 2" key="1">
    <citation type="journal article" date="2012" name="J. Bacteriol.">
        <title>Genome sequence of the bacterium Streptomyces davawensis JCM 4913 and heterologous production of the unique antibiotic roseoflavin.</title>
        <authorList>
            <person name="Jankowitsch F."/>
            <person name="Schwarz J."/>
            <person name="Ruckert C."/>
            <person name="Gust B."/>
            <person name="Szczepanowski R."/>
            <person name="Blom J."/>
            <person name="Pelzer S."/>
            <person name="Kalinowski J."/>
            <person name="Mack M."/>
        </authorList>
    </citation>
    <scope>NUCLEOTIDE SEQUENCE [LARGE SCALE GENOMIC DNA]</scope>
    <source>
        <strain evidence="2">DSM 101723 / JCM 4913 / KCC S-0913 / 768</strain>
    </source>
</reference>
<dbReference type="HOGENOM" id="CLU_117665_0_0_11"/>
<protein>
    <submittedName>
        <fullName evidence="1">Uncharacterized protein</fullName>
    </submittedName>
</protein>
<dbReference type="OrthoDB" id="8546410at2"/>
<dbReference type="PATRIC" id="fig|1214101.3.peg.96"/>
<dbReference type="KEGG" id="sdv:BN159_0099"/>